<accession>A0A8D0D2W5</accession>
<name>A0A8D0D2W5_SANLU</name>
<evidence type="ECO:0000256" key="1">
    <source>
        <dbReference type="ARBA" id="ARBA00023157"/>
    </source>
</evidence>
<dbReference type="PRINTS" id="PR00722">
    <property type="entry name" value="CHYMOTRYPSIN"/>
</dbReference>
<dbReference type="Gene3D" id="2.40.10.10">
    <property type="entry name" value="Trypsin-like serine proteases"/>
    <property type="match status" value="2"/>
</dbReference>
<evidence type="ECO:0000313" key="3">
    <source>
        <dbReference type="Ensembl" id="ENSSLUP00000034484.1"/>
    </source>
</evidence>
<dbReference type="InterPro" id="IPR018114">
    <property type="entry name" value="TRYPSIN_HIS"/>
</dbReference>
<reference evidence="3" key="1">
    <citation type="submission" date="2025-08" db="UniProtKB">
        <authorList>
            <consortium name="Ensembl"/>
        </authorList>
    </citation>
    <scope>IDENTIFICATION</scope>
</reference>
<protein>
    <recommendedName>
        <fullName evidence="2">Peptidase S1 domain-containing protein</fullName>
    </recommendedName>
</protein>
<evidence type="ECO:0000313" key="4">
    <source>
        <dbReference type="Proteomes" id="UP000694568"/>
    </source>
</evidence>
<dbReference type="Ensembl" id="ENSSLUT00000035556.1">
    <property type="protein sequence ID" value="ENSSLUP00000034484.1"/>
    <property type="gene ID" value="ENSSLUG00000015327.1"/>
</dbReference>
<dbReference type="InterPro" id="IPR001314">
    <property type="entry name" value="Peptidase_S1A"/>
</dbReference>
<dbReference type="GO" id="GO:0004252">
    <property type="term" value="F:serine-type endopeptidase activity"/>
    <property type="evidence" value="ECO:0007669"/>
    <property type="project" value="InterPro"/>
</dbReference>
<evidence type="ECO:0000259" key="2">
    <source>
        <dbReference type="PROSITE" id="PS50240"/>
    </source>
</evidence>
<dbReference type="Pfam" id="PF00089">
    <property type="entry name" value="Trypsin"/>
    <property type="match status" value="1"/>
</dbReference>
<organism evidence="3 4">
    <name type="scientific">Sander lucioperca</name>
    <name type="common">Pike-perch</name>
    <name type="synonym">Perca lucioperca</name>
    <dbReference type="NCBI Taxonomy" id="283035"/>
    <lineage>
        <taxon>Eukaryota</taxon>
        <taxon>Metazoa</taxon>
        <taxon>Chordata</taxon>
        <taxon>Craniata</taxon>
        <taxon>Vertebrata</taxon>
        <taxon>Euteleostomi</taxon>
        <taxon>Actinopterygii</taxon>
        <taxon>Neopterygii</taxon>
        <taxon>Teleostei</taxon>
        <taxon>Neoteleostei</taxon>
        <taxon>Acanthomorphata</taxon>
        <taxon>Eupercaria</taxon>
        <taxon>Perciformes</taxon>
        <taxon>Percoidei</taxon>
        <taxon>Percidae</taxon>
        <taxon>Luciopercinae</taxon>
        <taxon>Sander</taxon>
    </lineage>
</organism>
<dbReference type="InterPro" id="IPR043504">
    <property type="entry name" value="Peptidase_S1_PA_chymotrypsin"/>
</dbReference>
<dbReference type="GO" id="GO:0006508">
    <property type="term" value="P:proteolysis"/>
    <property type="evidence" value="ECO:0007669"/>
    <property type="project" value="InterPro"/>
</dbReference>
<dbReference type="SMART" id="SM00020">
    <property type="entry name" value="Tryp_SPc"/>
    <property type="match status" value="1"/>
</dbReference>
<dbReference type="InterPro" id="IPR001254">
    <property type="entry name" value="Trypsin_dom"/>
</dbReference>
<sequence>FNSTKRFLLFTGLDLQKRIIGGQPCKPTERLYHVELTIRGNFPMFHCGGTLLKNQWILTAGHCWEKGGKITAHLGVHPEINKQSEQTIARHEIFTDAQGNVHDIMLLKLPKPANIQPVPLPKQFCYSHLELQRSDTLQCVDTTVVKCEPGFSDAHQHVFCGKRARVDACPGDSGSGVVYEGKIYGVISTGYCTNQGTQVEFMDVCNNDYIQWINQIIAT</sequence>
<feature type="domain" description="Peptidase S1" evidence="2">
    <location>
        <begin position="19"/>
        <end position="218"/>
    </location>
</feature>
<dbReference type="SUPFAM" id="SSF50494">
    <property type="entry name" value="Trypsin-like serine proteases"/>
    <property type="match status" value="1"/>
</dbReference>
<dbReference type="GeneTree" id="ENSGT00390000009571"/>
<reference evidence="3" key="2">
    <citation type="submission" date="2025-09" db="UniProtKB">
        <authorList>
            <consortium name="Ensembl"/>
        </authorList>
    </citation>
    <scope>IDENTIFICATION</scope>
</reference>
<proteinExistence type="predicted"/>
<dbReference type="PROSITE" id="PS50240">
    <property type="entry name" value="TRYPSIN_DOM"/>
    <property type="match status" value="1"/>
</dbReference>
<dbReference type="InterPro" id="IPR009003">
    <property type="entry name" value="Peptidase_S1_PA"/>
</dbReference>
<dbReference type="PANTHER" id="PTHR24271">
    <property type="entry name" value="KALLIKREIN-RELATED"/>
    <property type="match status" value="1"/>
</dbReference>
<keyword evidence="1" id="KW-1015">Disulfide bond</keyword>
<keyword evidence="4" id="KW-1185">Reference proteome</keyword>
<dbReference type="Proteomes" id="UP000694568">
    <property type="component" value="Unplaced"/>
</dbReference>
<dbReference type="PANTHER" id="PTHR24271:SF96">
    <property type="entry name" value="GRANZYME A-RELATED"/>
    <property type="match status" value="1"/>
</dbReference>
<dbReference type="AlphaFoldDB" id="A0A8D0D2W5"/>
<dbReference type="PROSITE" id="PS00134">
    <property type="entry name" value="TRYPSIN_HIS"/>
    <property type="match status" value="1"/>
</dbReference>